<dbReference type="PANTHER" id="PTHR34703:SF1">
    <property type="entry name" value="ANTIPORTER SUBUNIT MNHG2-RELATED"/>
    <property type="match status" value="1"/>
</dbReference>
<dbReference type="Proteomes" id="UP000250744">
    <property type="component" value="Unassembled WGS sequence"/>
</dbReference>
<dbReference type="InterPro" id="IPR005133">
    <property type="entry name" value="PhaG_MnhG_YufB"/>
</dbReference>
<dbReference type="OrthoDB" id="9813804at2"/>
<gene>
    <name evidence="2" type="ORF">DN062_00065</name>
</gene>
<evidence type="ECO:0000313" key="2">
    <source>
        <dbReference type="EMBL" id="RAU19526.1"/>
    </source>
</evidence>
<sequence length="111" mass="12036">MNLLVILQSFLLISGALMFCIGSLGLIRFPDTYTRIHALTKADNLGLGLIVLALILNIESVALALKLLLIWGLVMIASALSGHLVAWEADEQCIPLCQPGETEPHLESENE</sequence>
<protein>
    <submittedName>
        <fullName evidence="2">Na+/H+ antiporter subunit G</fullName>
    </submittedName>
</protein>
<dbReference type="Pfam" id="PF03334">
    <property type="entry name" value="PhaG_MnhG_YufB"/>
    <property type="match status" value="1"/>
</dbReference>
<reference evidence="2 3" key="1">
    <citation type="submission" date="2018-06" db="EMBL/GenBank/DDBJ databases">
        <title>Nitrincola tibetense sp. nov., isolated from Lake XuguoCo on Tibetan Plateau.</title>
        <authorList>
            <person name="Xing P."/>
        </authorList>
    </citation>
    <scope>NUCLEOTIDE SEQUENCE [LARGE SCALE GENOMIC DNA]</scope>
    <source>
        <strain evidence="3">xg18</strain>
    </source>
</reference>
<name>A0A364NR23_9GAMM</name>
<dbReference type="PANTHER" id="PTHR34703">
    <property type="entry name" value="ANTIPORTER SUBUNIT MNHG2-RELATED"/>
    <property type="match status" value="1"/>
</dbReference>
<accession>A0A364NR23</accession>
<evidence type="ECO:0000256" key="1">
    <source>
        <dbReference type="SAM" id="Phobius"/>
    </source>
</evidence>
<dbReference type="GO" id="GO:0015385">
    <property type="term" value="F:sodium:proton antiporter activity"/>
    <property type="evidence" value="ECO:0007669"/>
    <property type="project" value="TreeGrafter"/>
</dbReference>
<dbReference type="AlphaFoldDB" id="A0A364NR23"/>
<evidence type="ECO:0000313" key="3">
    <source>
        <dbReference type="Proteomes" id="UP000250744"/>
    </source>
</evidence>
<keyword evidence="3" id="KW-1185">Reference proteome</keyword>
<proteinExistence type="predicted"/>
<keyword evidence="1" id="KW-0472">Membrane</keyword>
<keyword evidence="1" id="KW-1133">Transmembrane helix</keyword>
<dbReference type="RefSeq" id="WP_112156521.1">
    <property type="nucleotide sequence ID" value="NZ_QKRX01000001.1"/>
</dbReference>
<comment type="caution">
    <text evidence="2">The sequence shown here is derived from an EMBL/GenBank/DDBJ whole genome shotgun (WGS) entry which is preliminary data.</text>
</comment>
<keyword evidence="1" id="KW-0812">Transmembrane</keyword>
<feature type="transmembrane region" description="Helical" evidence="1">
    <location>
        <begin position="47"/>
        <end position="74"/>
    </location>
</feature>
<organism evidence="2 3">
    <name type="scientific">Nitrincola tibetensis</name>
    <dbReference type="NCBI Taxonomy" id="2219697"/>
    <lineage>
        <taxon>Bacteria</taxon>
        <taxon>Pseudomonadati</taxon>
        <taxon>Pseudomonadota</taxon>
        <taxon>Gammaproteobacteria</taxon>
        <taxon>Oceanospirillales</taxon>
        <taxon>Oceanospirillaceae</taxon>
        <taxon>Nitrincola</taxon>
    </lineage>
</organism>
<feature type="transmembrane region" description="Helical" evidence="1">
    <location>
        <begin position="6"/>
        <end position="27"/>
    </location>
</feature>
<dbReference type="EMBL" id="QKRX01000001">
    <property type="protein sequence ID" value="RAU19526.1"/>
    <property type="molecule type" value="Genomic_DNA"/>
</dbReference>